<evidence type="ECO:0000256" key="8">
    <source>
        <dbReference type="ARBA" id="ARBA00023136"/>
    </source>
</evidence>
<dbReference type="RefSeq" id="WP_271187276.1">
    <property type="nucleotide sequence ID" value="NZ_BSFE01000007.1"/>
</dbReference>
<keyword evidence="12" id="KW-1185">Reference proteome</keyword>
<comment type="caution">
    <text evidence="11">The sequence shown here is derived from an EMBL/GenBank/DDBJ whole genome shotgun (WGS) entry which is preliminary data.</text>
</comment>
<name>A0A9W6MPF8_9PROT</name>
<keyword evidence="3" id="KW-1003">Cell membrane</keyword>
<keyword evidence="6 9" id="KW-0812">Transmembrane</keyword>
<dbReference type="InterPro" id="IPR045584">
    <property type="entry name" value="Pilin-like"/>
</dbReference>
<evidence type="ECO:0000256" key="2">
    <source>
        <dbReference type="ARBA" id="ARBA00008358"/>
    </source>
</evidence>
<comment type="similarity">
    <text evidence="2 9">Belongs to the GSP I family.</text>
</comment>
<evidence type="ECO:0000313" key="11">
    <source>
        <dbReference type="EMBL" id="GLK52916.1"/>
    </source>
</evidence>
<keyword evidence="5 9" id="KW-0997">Cell inner membrane</keyword>
<dbReference type="GO" id="GO:0005886">
    <property type="term" value="C:plasma membrane"/>
    <property type="evidence" value="ECO:0007669"/>
    <property type="project" value="UniProtKB-SubCell"/>
</dbReference>
<evidence type="ECO:0000256" key="4">
    <source>
        <dbReference type="ARBA" id="ARBA00022481"/>
    </source>
</evidence>
<keyword evidence="4 9" id="KW-0488">Methylation</keyword>
<comment type="subcellular location">
    <subcellularLocation>
        <location evidence="1 9">Cell inner membrane</location>
        <topology evidence="1 9">Single-pass membrane protein</topology>
    </subcellularLocation>
</comment>
<organism evidence="11 12">
    <name type="scientific">Maricaulis virginensis</name>
    <dbReference type="NCBI Taxonomy" id="144022"/>
    <lineage>
        <taxon>Bacteria</taxon>
        <taxon>Pseudomonadati</taxon>
        <taxon>Pseudomonadota</taxon>
        <taxon>Alphaproteobacteria</taxon>
        <taxon>Maricaulales</taxon>
        <taxon>Maricaulaceae</taxon>
        <taxon>Maricaulis</taxon>
    </lineage>
</organism>
<evidence type="ECO:0000256" key="1">
    <source>
        <dbReference type="ARBA" id="ARBA00004377"/>
    </source>
</evidence>
<dbReference type="InterPro" id="IPR012902">
    <property type="entry name" value="N_methyl_site"/>
</dbReference>
<comment type="PTM">
    <text evidence="9">Cleaved by prepilin peptidase.</text>
</comment>
<evidence type="ECO:0000256" key="9">
    <source>
        <dbReference type="RuleBase" id="RU368030"/>
    </source>
</evidence>
<dbReference type="PANTHER" id="PTHR38779:SF2">
    <property type="entry name" value="TYPE II SECRETION SYSTEM PROTEIN I-RELATED"/>
    <property type="match status" value="1"/>
</dbReference>
<keyword evidence="7 9" id="KW-1133">Transmembrane helix</keyword>
<dbReference type="SUPFAM" id="SSF54523">
    <property type="entry name" value="Pili subunits"/>
    <property type="match status" value="1"/>
</dbReference>
<dbReference type="GO" id="GO:0015628">
    <property type="term" value="P:protein secretion by the type II secretion system"/>
    <property type="evidence" value="ECO:0007669"/>
    <property type="project" value="UniProtKB-UniRule"/>
</dbReference>
<reference evidence="11" key="1">
    <citation type="journal article" date="2014" name="Int. J. Syst. Evol. Microbiol.">
        <title>Complete genome sequence of Corynebacterium casei LMG S-19264T (=DSM 44701T), isolated from a smear-ripened cheese.</title>
        <authorList>
            <consortium name="US DOE Joint Genome Institute (JGI-PGF)"/>
            <person name="Walter F."/>
            <person name="Albersmeier A."/>
            <person name="Kalinowski J."/>
            <person name="Ruckert C."/>
        </authorList>
    </citation>
    <scope>NUCLEOTIDE SEQUENCE</scope>
    <source>
        <strain evidence="11">VKM B-1513</strain>
    </source>
</reference>
<dbReference type="PANTHER" id="PTHR38779">
    <property type="entry name" value="TYPE II SECRETION SYSTEM PROTEIN I-RELATED"/>
    <property type="match status" value="1"/>
</dbReference>
<evidence type="ECO:0000256" key="7">
    <source>
        <dbReference type="ARBA" id="ARBA00022989"/>
    </source>
</evidence>
<evidence type="ECO:0000256" key="6">
    <source>
        <dbReference type="ARBA" id="ARBA00022692"/>
    </source>
</evidence>
<comment type="subunit">
    <text evidence="9">Type II secretion is composed of four main components: the outer membrane complex, the inner membrane complex, the cytoplasmic secretion ATPase and the periplasm-spanning pseudopilus.</text>
</comment>
<keyword evidence="8 9" id="KW-0472">Membrane</keyword>
<dbReference type="NCBIfam" id="TIGR02532">
    <property type="entry name" value="IV_pilin_GFxxxE"/>
    <property type="match status" value="1"/>
</dbReference>
<feature type="domain" description="Type II secretion system protein GspI C-terminal" evidence="10">
    <location>
        <begin position="46"/>
        <end position="119"/>
    </location>
</feature>
<reference evidence="11" key="2">
    <citation type="submission" date="2023-01" db="EMBL/GenBank/DDBJ databases">
        <authorList>
            <person name="Sun Q."/>
            <person name="Evtushenko L."/>
        </authorList>
    </citation>
    <scope>NUCLEOTIDE SEQUENCE</scope>
    <source>
        <strain evidence="11">VKM B-1513</strain>
    </source>
</reference>
<proteinExistence type="inferred from homology"/>
<dbReference type="Pfam" id="PF07963">
    <property type="entry name" value="N_methyl"/>
    <property type="match status" value="1"/>
</dbReference>
<accession>A0A9W6MPF8</accession>
<dbReference type="PROSITE" id="PS00409">
    <property type="entry name" value="PROKAR_NTER_METHYL"/>
    <property type="match status" value="1"/>
</dbReference>
<gene>
    <name evidence="11" type="ORF">GCM10017621_24240</name>
</gene>
<dbReference type="GO" id="GO:0015627">
    <property type="term" value="C:type II protein secretion system complex"/>
    <property type="evidence" value="ECO:0007669"/>
    <property type="project" value="UniProtKB-UniRule"/>
</dbReference>
<protein>
    <recommendedName>
        <fullName evidence="9">Type II secretion system protein I</fullName>
        <shortName evidence="9">T2SS minor pseudopilin I</shortName>
    </recommendedName>
</protein>
<comment type="function">
    <text evidence="9">Component of the type II secretion system required for the energy-dependent secretion of extracellular factors such as proteases and toxins from the periplasm.</text>
</comment>
<evidence type="ECO:0000256" key="3">
    <source>
        <dbReference type="ARBA" id="ARBA00022475"/>
    </source>
</evidence>
<evidence type="ECO:0000259" key="10">
    <source>
        <dbReference type="Pfam" id="PF02501"/>
    </source>
</evidence>
<feature type="transmembrane region" description="Helical" evidence="9">
    <location>
        <begin position="12"/>
        <end position="32"/>
    </location>
</feature>
<sequence length="123" mass="13108">MRAPVPSPESGFTLIEMMMALAVLSVAGLALMNMTQATTRNTAAVQERALAMVAAENILNSQILRPGPPQSGTGEYAIAGVDYDWSLAVSPTDDAGLVRLHLEVREVESGHLGAELDTFRRAQ</sequence>
<dbReference type="InterPro" id="IPR003413">
    <property type="entry name" value="T2SS_GspI_C"/>
</dbReference>
<dbReference type="Proteomes" id="UP001143486">
    <property type="component" value="Unassembled WGS sequence"/>
</dbReference>
<dbReference type="Pfam" id="PF02501">
    <property type="entry name" value="T2SSI"/>
    <property type="match status" value="1"/>
</dbReference>
<evidence type="ECO:0000256" key="5">
    <source>
        <dbReference type="ARBA" id="ARBA00022519"/>
    </source>
</evidence>
<dbReference type="InterPro" id="IPR010052">
    <property type="entry name" value="T2SS_protein-GspI"/>
</dbReference>
<dbReference type="Gene3D" id="3.30.1300.30">
    <property type="entry name" value="GSPII I/J protein-like"/>
    <property type="match status" value="1"/>
</dbReference>
<dbReference type="AlphaFoldDB" id="A0A9W6MPF8"/>
<evidence type="ECO:0000313" key="12">
    <source>
        <dbReference type="Proteomes" id="UP001143486"/>
    </source>
</evidence>
<dbReference type="NCBIfam" id="TIGR01707">
    <property type="entry name" value="gspI"/>
    <property type="match status" value="1"/>
</dbReference>
<dbReference type="EMBL" id="BSFE01000007">
    <property type="protein sequence ID" value="GLK52916.1"/>
    <property type="molecule type" value="Genomic_DNA"/>
</dbReference>